<evidence type="ECO:0000313" key="2">
    <source>
        <dbReference type="EMBL" id="KJH40972.1"/>
    </source>
</evidence>
<name>A0A0D8XB20_DICVI</name>
<dbReference type="AlphaFoldDB" id="A0A0D8XB20"/>
<accession>A0A0D8XB20</accession>
<feature type="transmembrane region" description="Helical" evidence="1">
    <location>
        <begin position="37"/>
        <end position="54"/>
    </location>
</feature>
<evidence type="ECO:0000256" key="1">
    <source>
        <dbReference type="SAM" id="Phobius"/>
    </source>
</evidence>
<protein>
    <submittedName>
        <fullName evidence="2">Uncharacterized protein</fullName>
    </submittedName>
</protein>
<keyword evidence="1" id="KW-0812">Transmembrane</keyword>
<gene>
    <name evidence="2" type="ORF">DICVIV_13060</name>
</gene>
<proteinExistence type="predicted"/>
<keyword evidence="1" id="KW-0472">Membrane</keyword>
<evidence type="ECO:0000313" key="3">
    <source>
        <dbReference type="Proteomes" id="UP000053766"/>
    </source>
</evidence>
<sequence>MPLTLDSEVPLTADIIIPSEYVPMYPTKTLRFTQSDIGLSSSFAQLVFIFTYLSSLKAKGKFENDNP</sequence>
<dbReference type="EMBL" id="KN716946">
    <property type="protein sequence ID" value="KJH40972.1"/>
    <property type="molecule type" value="Genomic_DNA"/>
</dbReference>
<keyword evidence="3" id="KW-1185">Reference proteome</keyword>
<reference evidence="2 3" key="1">
    <citation type="submission" date="2013-11" db="EMBL/GenBank/DDBJ databases">
        <title>Draft genome of the bovine lungworm Dictyocaulus viviparus.</title>
        <authorList>
            <person name="Mitreva M."/>
        </authorList>
    </citation>
    <scope>NUCLEOTIDE SEQUENCE [LARGE SCALE GENOMIC DNA]</scope>
    <source>
        <strain evidence="2 3">HannoverDv2000</strain>
    </source>
</reference>
<dbReference type="Proteomes" id="UP000053766">
    <property type="component" value="Unassembled WGS sequence"/>
</dbReference>
<keyword evidence="1" id="KW-1133">Transmembrane helix</keyword>
<organism evidence="2 3">
    <name type="scientific">Dictyocaulus viviparus</name>
    <name type="common">Bovine lungworm</name>
    <dbReference type="NCBI Taxonomy" id="29172"/>
    <lineage>
        <taxon>Eukaryota</taxon>
        <taxon>Metazoa</taxon>
        <taxon>Ecdysozoa</taxon>
        <taxon>Nematoda</taxon>
        <taxon>Chromadorea</taxon>
        <taxon>Rhabditida</taxon>
        <taxon>Rhabditina</taxon>
        <taxon>Rhabditomorpha</taxon>
        <taxon>Strongyloidea</taxon>
        <taxon>Metastrongylidae</taxon>
        <taxon>Dictyocaulus</taxon>
    </lineage>
</organism>
<reference evidence="3" key="2">
    <citation type="journal article" date="2016" name="Sci. Rep.">
        <title>Dictyocaulus viviparus genome, variome and transcriptome elucidate lungworm biology and support future intervention.</title>
        <authorList>
            <person name="McNulty S.N."/>
            <person name="Strube C."/>
            <person name="Rosa B.A."/>
            <person name="Martin J.C."/>
            <person name="Tyagi R."/>
            <person name="Choi Y.J."/>
            <person name="Wang Q."/>
            <person name="Hallsworth Pepin K."/>
            <person name="Zhang X."/>
            <person name="Ozersky P."/>
            <person name="Wilson R.K."/>
            <person name="Sternberg P.W."/>
            <person name="Gasser R.B."/>
            <person name="Mitreva M."/>
        </authorList>
    </citation>
    <scope>NUCLEOTIDE SEQUENCE [LARGE SCALE GENOMIC DNA]</scope>
    <source>
        <strain evidence="3">HannoverDv2000</strain>
    </source>
</reference>